<evidence type="ECO:0000313" key="3">
    <source>
        <dbReference type="Proteomes" id="UP001331761"/>
    </source>
</evidence>
<dbReference type="AlphaFoldDB" id="A0AAN8F3U1"/>
<comment type="caution">
    <text evidence="2">The sequence shown here is derived from an EMBL/GenBank/DDBJ whole genome shotgun (WGS) entry which is preliminary data.</text>
</comment>
<gene>
    <name evidence="2" type="ORF">GCK32_000328</name>
</gene>
<evidence type="ECO:0000313" key="2">
    <source>
        <dbReference type="EMBL" id="KAK5968724.1"/>
    </source>
</evidence>
<keyword evidence="3" id="KW-1185">Reference proteome</keyword>
<proteinExistence type="predicted"/>
<evidence type="ECO:0008006" key="4">
    <source>
        <dbReference type="Google" id="ProtNLM"/>
    </source>
</evidence>
<accession>A0AAN8F3U1</accession>
<dbReference type="EMBL" id="WIXE01021108">
    <property type="protein sequence ID" value="KAK5968724.1"/>
    <property type="molecule type" value="Genomic_DNA"/>
</dbReference>
<feature type="non-terminal residue" evidence="2">
    <location>
        <position position="111"/>
    </location>
</feature>
<organism evidence="2 3">
    <name type="scientific">Trichostrongylus colubriformis</name>
    <name type="common">Black scour worm</name>
    <dbReference type="NCBI Taxonomy" id="6319"/>
    <lineage>
        <taxon>Eukaryota</taxon>
        <taxon>Metazoa</taxon>
        <taxon>Ecdysozoa</taxon>
        <taxon>Nematoda</taxon>
        <taxon>Chromadorea</taxon>
        <taxon>Rhabditida</taxon>
        <taxon>Rhabditina</taxon>
        <taxon>Rhabditomorpha</taxon>
        <taxon>Strongyloidea</taxon>
        <taxon>Trichostrongylidae</taxon>
        <taxon>Trichostrongylus</taxon>
    </lineage>
</organism>
<reference evidence="2 3" key="1">
    <citation type="submission" date="2019-10" db="EMBL/GenBank/DDBJ databases">
        <title>Assembly and Annotation for the nematode Trichostrongylus colubriformis.</title>
        <authorList>
            <person name="Martin J."/>
        </authorList>
    </citation>
    <scope>NUCLEOTIDE SEQUENCE [LARGE SCALE GENOMIC DNA]</scope>
    <source>
        <strain evidence="2">G859</strain>
        <tissue evidence="2">Whole worm</tissue>
    </source>
</reference>
<evidence type="ECO:0000256" key="1">
    <source>
        <dbReference type="SAM" id="SignalP"/>
    </source>
</evidence>
<feature type="signal peptide" evidence="1">
    <location>
        <begin position="1"/>
        <end position="17"/>
    </location>
</feature>
<dbReference type="Proteomes" id="UP001331761">
    <property type="component" value="Unassembled WGS sequence"/>
</dbReference>
<name>A0AAN8F3U1_TRICO</name>
<sequence>MILLILGAVSQVLSTNAYVIHDGGSCGTHAVPYRITVDSQGSLKLSCIAPTPCIDLKHSDLTSKNRDRMEHEAIVKCDIYKETACTGDREWTGGIMEVNNGTHSTYAFPSE</sequence>
<protein>
    <recommendedName>
        <fullName evidence="4">Secreted protein</fullName>
    </recommendedName>
</protein>
<feature type="chain" id="PRO_5042831489" description="Secreted protein" evidence="1">
    <location>
        <begin position="18"/>
        <end position="111"/>
    </location>
</feature>
<keyword evidence="1" id="KW-0732">Signal</keyword>